<dbReference type="HOGENOM" id="CLU_1388175_0_0_9"/>
<evidence type="ECO:0000313" key="1">
    <source>
        <dbReference type="EMBL" id="EHL14344.1"/>
    </source>
</evidence>
<dbReference type="EMBL" id="AFZD01000003">
    <property type="protein sequence ID" value="EHL14344.1"/>
    <property type="molecule type" value="Genomic_DNA"/>
</dbReference>
<keyword evidence="2" id="KW-1185">Reference proteome</keyword>
<proteinExistence type="predicted"/>
<gene>
    <name evidence="1" type="ORF">HMPREF9624_01673</name>
</gene>
<sequence>MGQVLKISTTDFRALHLSMGGRLVPSDLLDEARGRELRVSAIESRNVGKSDRDFQRAVNIQYQRATQHVQASLHKSSAAQEINPEALPLTKQKAATPNLYTASNTQRAAAENLEAYAERQALSQEKNAGYLQDRGAFEMRVHQGEITYLPAMNMTIITQMPEVKFEYTGDFVYFPKSPEMGVSMDVVS</sequence>
<evidence type="ECO:0000313" key="2">
    <source>
        <dbReference type="Proteomes" id="UP000003527"/>
    </source>
</evidence>
<comment type="caution">
    <text evidence="1">The sequence shown here is derived from an EMBL/GenBank/DDBJ whole genome shotgun (WGS) entry which is preliminary data.</text>
</comment>
<dbReference type="AlphaFoldDB" id="G9WRF7"/>
<reference evidence="1 2" key="1">
    <citation type="submission" date="2011-08" db="EMBL/GenBank/DDBJ databases">
        <title>The Genome Sequence of Oribacterium sp. ACB7.</title>
        <authorList>
            <consortium name="The Broad Institute Genome Sequencing Platform"/>
            <person name="Earl A."/>
            <person name="Ward D."/>
            <person name="Feldgarden M."/>
            <person name="Gevers D."/>
            <person name="Sizova M."/>
            <person name="Hazen A."/>
            <person name="Epstein S."/>
            <person name="Young S.K."/>
            <person name="Zeng Q."/>
            <person name="Gargeya S."/>
            <person name="Fitzgerald M."/>
            <person name="Haas B."/>
            <person name="Abouelleil A."/>
            <person name="Alvarado L."/>
            <person name="Arachchi H.M."/>
            <person name="Berlin A."/>
            <person name="Brown A."/>
            <person name="Chapman S.B."/>
            <person name="Chen Z."/>
            <person name="Dunbar C."/>
            <person name="Freedman E."/>
            <person name="Gearin G."/>
            <person name="Gellesch M."/>
            <person name="Goldberg J."/>
            <person name="Griggs A."/>
            <person name="Gujja S."/>
            <person name="Heiman D."/>
            <person name="Howarth C."/>
            <person name="Larson L."/>
            <person name="Lui A."/>
            <person name="MacDonald P.J.P."/>
            <person name="Montmayeur A."/>
            <person name="Murphy C."/>
            <person name="Neiman D."/>
            <person name="Pearson M."/>
            <person name="Priest M."/>
            <person name="Roberts A."/>
            <person name="Saif S."/>
            <person name="Shea T."/>
            <person name="Shenoy N."/>
            <person name="Sisk P."/>
            <person name="Stolte C."/>
            <person name="Sykes S."/>
            <person name="Wortman J."/>
            <person name="Nusbaum C."/>
            <person name="Birren B."/>
        </authorList>
    </citation>
    <scope>NUCLEOTIDE SEQUENCE [LARGE SCALE GENOMIC DNA]</scope>
    <source>
        <strain evidence="1 2">ACB7</strain>
    </source>
</reference>
<dbReference type="PATRIC" id="fig|796944.3.peg.181"/>
<name>G9WRF7_9FIRM</name>
<organism evidence="1 2">
    <name type="scientific">Oribacterium asaccharolyticum ACB7</name>
    <dbReference type="NCBI Taxonomy" id="796944"/>
    <lineage>
        <taxon>Bacteria</taxon>
        <taxon>Bacillati</taxon>
        <taxon>Bacillota</taxon>
        <taxon>Clostridia</taxon>
        <taxon>Lachnospirales</taxon>
        <taxon>Lachnospiraceae</taxon>
        <taxon>Oribacterium</taxon>
    </lineage>
</organism>
<dbReference type="RefSeq" id="WP_009537403.1">
    <property type="nucleotide sequence ID" value="NZ_JH414506.1"/>
</dbReference>
<accession>G9WRF7</accession>
<protein>
    <submittedName>
        <fullName evidence="1">Uncharacterized protein</fullName>
    </submittedName>
</protein>
<dbReference type="Proteomes" id="UP000003527">
    <property type="component" value="Unassembled WGS sequence"/>
</dbReference>